<evidence type="ECO:0000313" key="1">
    <source>
        <dbReference type="EMBL" id="KAA0162767.1"/>
    </source>
</evidence>
<accession>A0A5A8DDW7</accession>
<name>A0A5A8DDW7_CAFRO</name>
<protein>
    <submittedName>
        <fullName evidence="1">Uncharacterized protein</fullName>
    </submittedName>
</protein>
<gene>
    <name evidence="1" type="ORF">FNF28_04524</name>
</gene>
<dbReference type="Proteomes" id="UP000324907">
    <property type="component" value="Unassembled WGS sequence"/>
</dbReference>
<sequence>MVGASWQWWGFASRKPAFAQVQTRYFLVPYVSPGGTTGTTRSFNENYGVLGILDSLHGTDTRYKEAMRRRDKAAATSK</sequence>
<organism evidence="1 2">
    <name type="scientific">Cafeteria roenbergensis</name>
    <name type="common">Marine flagellate</name>
    <dbReference type="NCBI Taxonomy" id="33653"/>
    <lineage>
        <taxon>Eukaryota</taxon>
        <taxon>Sar</taxon>
        <taxon>Stramenopiles</taxon>
        <taxon>Bigyra</taxon>
        <taxon>Opalozoa</taxon>
        <taxon>Bicosoecida</taxon>
        <taxon>Cafeteriaceae</taxon>
        <taxon>Cafeteria</taxon>
    </lineage>
</organism>
<reference evidence="1 2" key="1">
    <citation type="submission" date="2019-07" db="EMBL/GenBank/DDBJ databases">
        <title>Genomes of Cafeteria roenbergensis.</title>
        <authorList>
            <person name="Fischer M.G."/>
            <person name="Hackl T."/>
            <person name="Roman M."/>
        </authorList>
    </citation>
    <scope>NUCLEOTIDE SEQUENCE [LARGE SCALE GENOMIC DNA]</scope>
    <source>
        <strain evidence="1 2">RCC970-E3</strain>
    </source>
</reference>
<dbReference type="AlphaFoldDB" id="A0A5A8DDW7"/>
<comment type="caution">
    <text evidence="1">The sequence shown here is derived from an EMBL/GenBank/DDBJ whole genome shotgun (WGS) entry which is preliminary data.</text>
</comment>
<evidence type="ECO:0000313" key="2">
    <source>
        <dbReference type="Proteomes" id="UP000324907"/>
    </source>
</evidence>
<dbReference type="EMBL" id="VLTL01000075">
    <property type="protein sequence ID" value="KAA0162767.1"/>
    <property type="molecule type" value="Genomic_DNA"/>
</dbReference>
<proteinExistence type="predicted"/>